<dbReference type="AlphaFoldDB" id="A0A915Z5Y3"/>
<accession>A0A915Z5Y3</accession>
<evidence type="ECO:0000313" key="1">
    <source>
        <dbReference type="EMBL" id="CAB5361769.1"/>
    </source>
</evidence>
<evidence type="ECO:0000313" key="2">
    <source>
        <dbReference type="Proteomes" id="UP000684084"/>
    </source>
</evidence>
<dbReference type="OrthoDB" id="2374779at2759"/>
<name>A0A915Z5Y3_9GLOM</name>
<reference evidence="1" key="1">
    <citation type="submission" date="2020-05" db="EMBL/GenBank/DDBJ databases">
        <authorList>
            <person name="Rincon C."/>
            <person name="Sanders R I."/>
            <person name="Robbins C."/>
            <person name="Chaturvedi A."/>
        </authorList>
    </citation>
    <scope>NUCLEOTIDE SEQUENCE</scope>
    <source>
        <strain evidence="1">CHB12</strain>
    </source>
</reference>
<comment type="caution">
    <text evidence="1">The sequence shown here is derived from an EMBL/GenBank/DDBJ whole genome shotgun (WGS) entry which is preliminary data.</text>
</comment>
<gene>
    <name evidence="1" type="ORF">CHRIB12_LOCUS8845</name>
</gene>
<dbReference type="EMBL" id="CAGKOT010000016">
    <property type="protein sequence ID" value="CAB5361769.1"/>
    <property type="molecule type" value="Genomic_DNA"/>
</dbReference>
<protein>
    <submittedName>
        <fullName evidence="1">Uncharacterized protein</fullName>
    </submittedName>
</protein>
<dbReference type="Proteomes" id="UP000684084">
    <property type="component" value="Unassembled WGS sequence"/>
</dbReference>
<proteinExistence type="predicted"/>
<organism evidence="1 2">
    <name type="scientific">Rhizophagus irregularis</name>
    <dbReference type="NCBI Taxonomy" id="588596"/>
    <lineage>
        <taxon>Eukaryota</taxon>
        <taxon>Fungi</taxon>
        <taxon>Fungi incertae sedis</taxon>
        <taxon>Mucoromycota</taxon>
        <taxon>Glomeromycotina</taxon>
        <taxon>Glomeromycetes</taxon>
        <taxon>Glomerales</taxon>
        <taxon>Glomeraceae</taxon>
        <taxon>Rhizophagus</taxon>
    </lineage>
</organism>
<sequence length="300" mass="35041">MPAIPQWTDTLLSSNTNYQLYSRANRSCLIMDTTPALQVLDKHSQFQDIQQDSKAGYYYIKVNKEKTWVPILPGYTIFTKIKNSIFQLSINVSDEQKILFSWIEFDENDTSKTIAFDSQSDRFKSLITHIDPDGRISIPHLLGFSISGIVQVLISTVYQKYPQLYPEFQPTFKARQVTEKTIGVVQRKGKRLRREIENTLPETFTREGLVITAEEPKYVNYDDFMALLIEYKQIKQSLYNSNRQIKHLKQKIDAFKYEQNNIENKDEENEDQDEFLITRVNKIIEESKIGSTILVTLRDI</sequence>